<proteinExistence type="predicted"/>
<keyword evidence="3" id="KW-1185">Reference proteome</keyword>
<dbReference type="RefSeq" id="WP_186675356.1">
    <property type="nucleotide sequence ID" value="NZ_JABWRZ020000001.1"/>
</dbReference>
<protein>
    <submittedName>
        <fullName evidence="2">DNA binding protein</fullName>
    </submittedName>
</protein>
<dbReference type="Pfam" id="PF22055">
    <property type="entry name" value="MvaT_DBD"/>
    <property type="match status" value="1"/>
</dbReference>
<dbReference type="CDD" id="cd16170">
    <property type="entry name" value="MvaT_DBD"/>
    <property type="match status" value="1"/>
</dbReference>
<reference evidence="2 3" key="1">
    <citation type="journal article" date="2020" name="Microorganisms">
        <title>Reliable Identification of Environmental Pseudomonas Isolates Using the rpoD Gene.</title>
        <authorList>
            <consortium name="The Broad Institute Genome Sequencing Platform"/>
            <person name="Girard L."/>
            <person name="Lood C."/>
            <person name="Rokni-Zadeh H."/>
            <person name="van Noort V."/>
            <person name="Lavigne R."/>
            <person name="De Mot R."/>
        </authorList>
    </citation>
    <scope>NUCLEOTIDE SEQUENCE [LARGE SCALE GENOMIC DNA]</scope>
    <source>
        <strain evidence="2 3">RD9SR1</strain>
    </source>
</reference>
<comment type="caution">
    <text evidence="2">The sequence shown here is derived from an EMBL/GenBank/DDBJ whole genome shotgun (WGS) entry which is preliminary data.</text>
</comment>
<dbReference type="NCBIfam" id="NF041859">
    <property type="entry name" value="silencer_MvaTU"/>
    <property type="match status" value="1"/>
</dbReference>
<organism evidence="2 3">
    <name type="scientific">Pseudomonas oryzicola</name>
    <dbReference type="NCBI Taxonomy" id="485876"/>
    <lineage>
        <taxon>Bacteria</taxon>
        <taxon>Pseudomonadati</taxon>
        <taxon>Pseudomonadota</taxon>
        <taxon>Gammaproteobacteria</taxon>
        <taxon>Pseudomonadales</taxon>
        <taxon>Pseudomonadaceae</taxon>
        <taxon>Pseudomonas</taxon>
    </lineage>
</organism>
<evidence type="ECO:0000259" key="1">
    <source>
        <dbReference type="Pfam" id="PF22055"/>
    </source>
</evidence>
<feature type="domain" description="MvaT DNA-binding" evidence="1">
    <location>
        <begin position="84"/>
        <end position="120"/>
    </location>
</feature>
<sequence length="125" mass="14997">MSRLAEFRALEHLLAAKKSELSFIKIDPHLKREFEFEGKLRDLLAEYQFGLSDILAIRGIEDEDSKHSWSPPLPLRRFRARQCKYYRNPYTGEMVEAKSTLNKTLQLWMQQYGREEVKRWATVWY</sequence>
<name>A0ABS6QCI6_9PSED</name>
<dbReference type="Proteomes" id="UP000609530">
    <property type="component" value="Unassembled WGS sequence"/>
</dbReference>
<evidence type="ECO:0000313" key="3">
    <source>
        <dbReference type="Proteomes" id="UP000609530"/>
    </source>
</evidence>
<evidence type="ECO:0000313" key="2">
    <source>
        <dbReference type="EMBL" id="MBV4491890.1"/>
    </source>
</evidence>
<dbReference type="InterPro" id="IPR035616">
    <property type="entry name" value="MvaT_DBD"/>
</dbReference>
<gene>
    <name evidence="2" type="ORF">HU760_014930</name>
</gene>
<accession>A0ABS6QCI6</accession>
<dbReference type="EMBL" id="JABWRZ020000001">
    <property type="protein sequence ID" value="MBV4491890.1"/>
    <property type="molecule type" value="Genomic_DNA"/>
</dbReference>